<feature type="region of interest" description="Disordered" evidence="2">
    <location>
        <begin position="84"/>
        <end position="257"/>
    </location>
</feature>
<feature type="compositionally biased region" description="Pro residues" evidence="2">
    <location>
        <begin position="448"/>
        <end position="460"/>
    </location>
</feature>
<dbReference type="EMBL" id="JARIHO010000008">
    <property type="protein sequence ID" value="KAJ7356900.1"/>
    <property type="molecule type" value="Genomic_DNA"/>
</dbReference>
<feature type="coiled-coil region" evidence="1">
    <location>
        <begin position="608"/>
        <end position="660"/>
    </location>
</feature>
<evidence type="ECO:0000313" key="3">
    <source>
        <dbReference type="EMBL" id="KAJ7356900.1"/>
    </source>
</evidence>
<evidence type="ECO:0000256" key="1">
    <source>
        <dbReference type="SAM" id="Coils"/>
    </source>
</evidence>
<organism evidence="3 4">
    <name type="scientific">Mycena albidolilacea</name>
    <dbReference type="NCBI Taxonomy" id="1033008"/>
    <lineage>
        <taxon>Eukaryota</taxon>
        <taxon>Fungi</taxon>
        <taxon>Dikarya</taxon>
        <taxon>Basidiomycota</taxon>
        <taxon>Agaricomycotina</taxon>
        <taxon>Agaricomycetes</taxon>
        <taxon>Agaricomycetidae</taxon>
        <taxon>Agaricales</taxon>
        <taxon>Marasmiineae</taxon>
        <taxon>Mycenaceae</taxon>
        <taxon>Mycena</taxon>
    </lineage>
</organism>
<sequence length="735" mass="78665">MSCYVTSHFQLAPESQRSFGSSTEQNWIRRHRFTTSFPPRPFLSQSIMPAAASSGTPSKPTTRSSIRHSLGLAGKALAEVINKDSDKAAKKGAKDTASRRLSAVNAKPAAPRASIGDGYRPSSIASRRTDTPDSKTITRRRMSVNAAKQLTDEPTKPTEATPVTKPSEAAATKPIEAAPQGAVVSRSASLRPRPGASNLPKYRPKSVAGESLKPPSPGPVTRAGVRRRHSISDEEKEESAPHESAAEKSLRPISPLPQRAAFKVNLTSVINAASPPAPTKARPAPSSSSKAKASPARPTKTVKMAASSNPTVPRPDSSASSSSSLPRTPKSAGGKAVAAARRSDRSQATPSPKRGHPESPLARHSRKGSQLAPPTPQDVGNMSHISEGNSEDSETEHVELLLAPVAALGAPTPAMPRMVSRQRLRGGAPQTPSRSQLPSRANLSYLSPLPPDSDSPPSLRPQPAGQGTSAGRGSILSWEQLANESQTLGEDEIASMLSEMPAPFRPGAISPIGHLEVPESPCLSAMNSPGEYGSISQVLLPEVTPSPAVHDSSRYSTNSEAPVVDAALVTLLRLQLVSAESIAKDRLLLMQSMEEEIHNLKQARLYDAEELEKQVGQLESELRGDLEMRDRTEEDRAVHIASLEEKLRRAEAYHEQAIGDVIERTRETTQDEADAELRLQTAKTSALWSARVAGTQWAFVRDFAESELDAIQGDREVLSTLLADLDEVQKRILSS</sequence>
<dbReference type="Proteomes" id="UP001218218">
    <property type="component" value="Unassembled WGS sequence"/>
</dbReference>
<protein>
    <submittedName>
        <fullName evidence="3">Uncharacterized protein</fullName>
    </submittedName>
</protein>
<comment type="caution">
    <text evidence="3">The sequence shown here is derived from an EMBL/GenBank/DDBJ whole genome shotgun (WGS) entry which is preliminary data.</text>
</comment>
<gene>
    <name evidence="3" type="ORF">DFH08DRAFT_735967</name>
</gene>
<evidence type="ECO:0000256" key="2">
    <source>
        <dbReference type="SAM" id="MobiDB-lite"/>
    </source>
</evidence>
<dbReference type="AlphaFoldDB" id="A0AAD7AEX7"/>
<feature type="compositionally biased region" description="Basic and acidic residues" evidence="2">
    <location>
        <begin position="84"/>
        <end position="98"/>
    </location>
</feature>
<keyword evidence="4" id="KW-1185">Reference proteome</keyword>
<feature type="compositionally biased region" description="Basic and acidic residues" evidence="2">
    <location>
        <begin position="230"/>
        <end position="250"/>
    </location>
</feature>
<accession>A0AAD7AEX7</accession>
<name>A0AAD7AEX7_9AGAR</name>
<evidence type="ECO:0000313" key="4">
    <source>
        <dbReference type="Proteomes" id="UP001218218"/>
    </source>
</evidence>
<feature type="compositionally biased region" description="Polar residues" evidence="2">
    <location>
        <begin position="430"/>
        <end position="442"/>
    </location>
</feature>
<feature type="region of interest" description="Disordered" evidence="2">
    <location>
        <begin position="272"/>
        <end position="404"/>
    </location>
</feature>
<reference evidence="3" key="1">
    <citation type="submission" date="2023-03" db="EMBL/GenBank/DDBJ databases">
        <title>Massive genome expansion in bonnet fungi (Mycena s.s.) driven by repeated elements and novel gene families across ecological guilds.</title>
        <authorList>
            <consortium name="Lawrence Berkeley National Laboratory"/>
            <person name="Harder C.B."/>
            <person name="Miyauchi S."/>
            <person name="Viragh M."/>
            <person name="Kuo A."/>
            <person name="Thoen E."/>
            <person name="Andreopoulos B."/>
            <person name="Lu D."/>
            <person name="Skrede I."/>
            <person name="Drula E."/>
            <person name="Henrissat B."/>
            <person name="Morin E."/>
            <person name="Kohler A."/>
            <person name="Barry K."/>
            <person name="LaButti K."/>
            <person name="Morin E."/>
            <person name="Salamov A."/>
            <person name="Lipzen A."/>
            <person name="Mereny Z."/>
            <person name="Hegedus B."/>
            <person name="Baldrian P."/>
            <person name="Stursova M."/>
            <person name="Weitz H."/>
            <person name="Taylor A."/>
            <person name="Grigoriev I.V."/>
            <person name="Nagy L.G."/>
            <person name="Martin F."/>
            <person name="Kauserud H."/>
        </authorList>
    </citation>
    <scope>NUCLEOTIDE SEQUENCE</scope>
    <source>
        <strain evidence="3">CBHHK002</strain>
    </source>
</reference>
<feature type="compositionally biased region" description="Low complexity" evidence="2">
    <location>
        <begin position="279"/>
        <end position="301"/>
    </location>
</feature>
<keyword evidence="1" id="KW-0175">Coiled coil</keyword>
<feature type="region of interest" description="Disordered" evidence="2">
    <location>
        <begin position="421"/>
        <end position="471"/>
    </location>
</feature>
<proteinExistence type="predicted"/>
<feature type="compositionally biased region" description="Polar residues" evidence="2">
    <location>
        <begin position="378"/>
        <end position="388"/>
    </location>
</feature>